<name>A0A1P8F5G1_9CHLR</name>
<evidence type="ECO:0000313" key="1">
    <source>
        <dbReference type="EMBL" id="APV43668.1"/>
    </source>
</evidence>
<accession>A0A1P8F5G1</accession>
<reference evidence="2" key="1">
    <citation type="submission" date="2016-11" db="EMBL/GenBank/DDBJ databases">
        <title>Dehalogenimonas formicexedens sp. nov., a chlorinated alkane respiring bacterium isolated from contaminated groundwater.</title>
        <authorList>
            <person name="Key T.A."/>
            <person name="Bowman K.S."/>
            <person name="Lee I."/>
            <person name="Chun J."/>
            <person name="Albuquerque L."/>
            <person name="da Costa M.S."/>
            <person name="Rainey F.A."/>
            <person name="Moe W.M."/>
        </authorList>
    </citation>
    <scope>NUCLEOTIDE SEQUENCE [LARGE SCALE GENOMIC DNA]</scope>
    <source>
        <strain evidence="2">NSZ-14</strain>
    </source>
</reference>
<protein>
    <submittedName>
        <fullName evidence="1">Uncharacterized protein</fullName>
    </submittedName>
</protein>
<dbReference type="Proteomes" id="UP000185934">
    <property type="component" value="Chromosome"/>
</dbReference>
<dbReference type="STRING" id="1839801.Dform_00308"/>
<proteinExistence type="predicted"/>
<dbReference type="RefSeq" id="WP_076003455.1">
    <property type="nucleotide sequence ID" value="NZ_CP018258.1"/>
</dbReference>
<dbReference type="EMBL" id="CP018258">
    <property type="protein sequence ID" value="APV43668.1"/>
    <property type="molecule type" value="Genomic_DNA"/>
</dbReference>
<keyword evidence="2" id="KW-1185">Reference proteome</keyword>
<gene>
    <name evidence="1" type="ORF">Dform_00308</name>
</gene>
<dbReference type="OrthoDB" id="460909at2"/>
<sequence>MFDKEYSFRGSHADKVIKLTAGFGKDNFKLFARNLDVYLVAPIVGFLYGSTAELDKSDSTTKIFPEQLLKAYQDLMFQYRLILLLDKSYEGKLDERIDKAFRHYGSERALQDEQLYERYVLGGVDILYEKLIATANNEDDYLKNLYDFIEEFDDRYNKLVSTDNILDLCRLARS</sequence>
<organism evidence="1 2">
    <name type="scientific">Dehalogenimonas formicexedens</name>
    <dbReference type="NCBI Taxonomy" id="1839801"/>
    <lineage>
        <taxon>Bacteria</taxon>
        <taxon>Bacillati</taxon>
        <taxon>Chloroflexota</taxon>
        <taxon>Dehalococcoidia</taxon>
        <taxon>Dehalococcoidales</taxon>
        <taxon>Dehalococcoidaceae</taxon>
        <taxon>Dehalogenimonas</taxon>
    </lineage>
</organism>
<evidence type="ECO:0000313" key="2">
    <source>
        <dbReference type="Proteomes" id="UP000185934"/>
    </source>
</evidence>
<dbReference type="KEGG" id="dfo:Dform_00308"/>
<dbReference type="AlphaFoldDB" id="A0A1P8F5G1"/>